<dbReference type="OrthoDB" id="4804006at2"/>
<evidence type="ECO:0000256" key="1">
    <source>
        <dbReference type="HAMAP-Rule" id="MF_01297"/>
    </source>
</evidence>
<keyword evidence="4" id="KW-1185">Reference proteome</keyword>
<dbReference type="GO" id="GO:0020037">
    <property type="term" value="F:heme binding"/>
    <property type="evidence" value="ECO:0007669"/>
    <property type="project" value="UniProtKB-UniRule"/>
</dbReference>
<comment type="pathway">
    <text evidence="1">Nitrogen metabolism.</text>
</comment>
<dbReference type="InterPro" id="IPR014878">
    <property type="entry name" value="THAP4-like_heme-bd"/>
</dbReference>
<dbReference type="CDD" id="cd07828">
    <property type="entry name" value="lipocalin_heme-bd-THAP4-like"/>
    <property type="match status" value="1"/>
</dbReference>
<dbReference type="PANTHER" id="PTHR15854">
    <property type="entry name" value="THAP4 PROTEIN"/>
    <property type="match status" value="1"/>
</dbReference>
<keyword evidence="1" id="KW-0408">Iron</keyword>
<dbReference type="Pfam" id="PF08768">
    <property type="entry name" value="THAP4_heme-bd"/>
    <property type="match status" value="1"/>
</dbReference>
<keyword evidence="1" id="KW-0479">Metal-binding</keyword>
<comment type="function">
    <text evidence="1">Heme-binding protein able to scavenge peroxynitrite and to protect free L-tyrosine against peroxynitrite-mediated nitration, by acting as a peroxynitrite isomerase that converts peroxynitrite to nitrate. Therefore, this protein likely plays a role in peroxynitrite sensing and in the detoxification of reactive nitrogen and oxygen species (RNS and ROS, respectively). Is able to bind nitric oxide (NO) in vitro, but may act as a sensor of peroxynitrite levels in vivo.</text>
</comment>
<dbReference type="AlphaFoldDB" id="A0A553K1M5"/>
<dbReference type="Gene3D" id="2.40.128.20">
    <property type="match status" value="1"/>
</dbReference>
<accession>A0A553K1M5</accession>
<keyword evidence="1" id="KW-0349">Heme</keyword>
<feature type="short sequence motif" description="GXWXGXG" evidence="1">
    <location>
        <begin position="23"/>
        <end position="29"/>
    </location>
</feature>
<dbReference type="SUPFAM" id="SSF50814">
    <property type="entry name" value="Lipocalins"/>
    <property type="match status" value="1"/>
</dbReference>
<dbReference type="HAMAP" id="MF_01297">
    <property type="entry name" value="nitrobindin"/>
    <property type="match status" value="1"/>
</dbReference>
<evidence type="ECO:0000313" key="3">
    <source>
        <dbReference type="EMBL" id="TRY18606.1"/>
    </source>
</evidence>
<dbReference type="InterPro" id="IPR012674">
    <property type="entry name" value="Calycin"/>
</dbReference>
<dbReference type="Proteomes" id="UP000317638">
    <property type="component" value="Unassembled WGS sequence"/>
</dbReference>
<keyword evidence="1" id="KW-0413">Isomerase</keyword>
<feature type="binding site" description="axial binding residue" evidence="1">
    <location>
        <position position="159"/>
    </location>
    <ligand>
        <name>heme b</name>
        <dbReference type="ChEBI" id="CHEBI:60344"/>
    </ligand>
    <ligandPart>
        <name>Fe</name>
        <dbReference type="ChEBI" id="CHEBI:18248"/>
    </ligandPart>
</feature>
<dbReference type="GO" id="GO:0046872">
    <property type="term" value="F:metal ion binding"/>
    <property type="evidence" value="ECO:0007669"/>
    <property type="project" value="UniProtKB-KW"/>
</dbReference>
<comment type="similarity">
    <text evidence="1">Belongs to the nitrobindin family.</text>
</comment>
<sequence length="167" mass="18391">MQIDIEVPEGLNPKLTALGWLVGRWEGTGNGTDHNGEPFTFEQRIDFSHNGGDYLLGSSQTFLLGEDGKPTAPLDMETAFWRPAADATVEVVTANSNGWTQVLVGKIQVTRIDLQSDAVVRASAAGISHSAEQRLYGKVEGDLMYAIDRATTEHELRPHMWARLARR</sequence>
<organism evidence="3 4">
    <name type="scientific">Tessaracoccus rhinocerotis</name>
    <dbReference type="NCBI Taxonomy" id="1689449"/>
    <lineage>
        <taxon>Bacteria</taxon>
        <taxon>Bacillati</taxon>
        <taxon>Actinomycetota</taxon>
        <taxon>Actinomycetes</taxon>
        <taxon>Propionibacteriales</taxon>
        <taxon>Propionibacteriaceae</taxon>
        <taxon>Tessaracoccus</taxon>
    </lineage>
</organism>
<comment type="caution">
    <text evidence="3">The sequence shown here is derived from an EMBL/GenBank/DDBJ whole genome shotgun (WGS) entry which is preliminary data.</text>
</comment>
<gene>
    <name evidence="3" type="ORF">FOJ82_05645</name>
</gene>
<comment type="caution">
    <text evidence="1">Lacks conserved residue(s) required for the propagation of feature annotation.</text>
</comment>
<dbReference type="InterPro" id="IPR022939">
    <property type="entry name" value="Nb(III)_bact/plant"/>
</dbReference>
<dbReference type="EC" id="5.99.-.-" evidence="1"/>
<evidence type="ECO:0000259" key="2">
    <source>
        <dbReference type="Pfam" id="PF08768"/>
    </source>
</evidence>
<comment type="domain">
    <text evidence="1">Forms a 10-stranded antiparallel beta-barrel structure able to accommodate a hydrophobic ligand in its interior. In fact, this fold hosts the heme group, which is located in a wide surface cleft.</text>
</comment>
<dbReference type="GO" id="GO:0062213">
    <property type="term" value="F:peroxynitrite isomerase activity"/>
    <property type="evidence" value="ECO:0007669"/>
    <property type="project" value="UniProtKB-UniRule"/>
</dbReference>
<evidence type="ECO:0000313" key="4">
    <source>
        <dbReference type="Proteomes" id="UP000317638"/>
    </source>
</evidence>
<dbReference type="PANTHER" id="PTHR15854:SF4">
    <property type="entry name" value="PEROXYNITRITE ISOMERASE THAP4"/>
    <property type="match status" value="1"/>
</dbReference>
<name>A0A553K1M5_9ACTN</name>
<dbReference type="RefSeq" id="WP_143937501.1">
    <property type="nucleotide sequence ID" value="NZ_VKKG01000002.1"/>
</dbReference>
<protein>
    <recommendedName>
        <fullName evidence="1">Peroxynitrite isomerase</fullName>
        <ecNumber evidence="1">5.99.-.-</ecNumber>
    </recommendedName>
    <alternativeName>
        <fullName evidence="1">Ferric nitrobindin</fullName>
        <shortName evidence="1">Nb(III)</shortName>
    </alternativeName>
</protein>
<comment type="catalytic activity">
    <reaction evidence="1">
        <text>peroxynitrite = nitrate</text>
        <dbReference type="Rhea" id="RHEA:63116"/>
        <dbReference type="ChEBI" id="CHEBI:17632"/>
        <dbReference type="ChEBI" id="CHEBI:25941"/>
    </reaction>
</comment>
<reference evidence="3 4" key="1">
    <citation type="submission" date="2019-07" db="EMBL/GenBank/DDBJ databases">
        <authorList>
            <person name="Zhou L.-Y."/>
        </authorList>
    </citation>
    <scope>NUCLEOTIDE SEQUENCE [LARGE SCALE GENOMIC DNA]</scope>
    <source>
        <strain evidence="3 4">YIM 101269</strain>
    </source>
</reference>
<proteinExistence type="inferred from homology"/>
<dbReference type="EMBL" id="VKKG01000002">
    <property type="protein sequence ID" value="TRY18606.1"/>
    <property type="molecule type" value="Genomic_DNA"/>
</dbReference>
<dbReference type="InterPro" id="IPR045165">
    <property type="entry name" value="Nitrobindin"/>
</dbReference>
<feature type="domain" description="THAP4-like heme-binding" evidence="2">
    <location>
        <begin position="15"/>
        <end position="166"/>
    </location>
</feature>
<comment type="cofactor">
    <cofactor evidence="1">
        <name>heme b</name>
        <dbReference type="ChEBI" id="CHEBI:60344"/>
    </cofactor>
    <text evidence="1">Binds 1 heme b group per subunit, that coordinates a highly solvent-exposed Fe(III) atom.</text>
</comment>